<dbReference type="Gene3D" id="3.40.190.10">
    <property type="entry name" value="Periplasmic binding protein-like II"/>
    <property type="match status" value="1"/>
</dbReference>
<evidence type="ECO:0000313" key="3">
    <source>
        <dbReference type="EMBL" id="OMF50524.1"/>
    </source>
</evidence>
<organism evidence="3 4">
    <name type="scientific">Paenibacillus rhizosphaerae</name>
    <dbReference type="NCBI Taxonomy" id="297318"/>
    <lineage>
        <taxon>Bacteria</taxon>
        <taxon>Bacillati</taxon>
        <taxon>Bacillota</taxon>
        <taxon>Bacilli</taxon>
        <taxon>Bacillales</taxon>
        <taxon>Paenibacillaceae</taxon>
        <taxon>Paenibacillus</taxon>
    </lineage>
</organism>
<sequence>MTKGAKKWFSGMLTLLLFSSLLAACGGSGSSDSAGSAGTSDSGGTSGSKSSGKKVEVTMITWESKEMNDKIMAAMKQFEQENPDITVKLIPTPLDNYGVKVNGMLTAKKAPDIFMTGNDMLLDNASKGLLYDWTSQAEQDKEFMDGFYKGVVDSWHYDGKLVGLPGLLNTYGIFYNKKAFQDAGLTEPKIGWTYNDLFTAMEKLSSKQGGVQQFGYYAPLDPFYLSLYSVSSGAAPFTDSILNPTKVEISDKFVEGVEKYKTAIANGYMNPPTFDLTNVMSSFKQGKVPMTLQGQWVADDLIRTAPKDLQWGFVPMPVVNTQSEIYDAVGWCSPTTVKNPEAVWKVLKFLDSKMYEEVLPQTPVAPAAYQASSSAYFEALKTAGHADVGEGIDHILKSPDTQPVRFLSSWAGKANPFIEASWKNVLMGKAPISELNTMADKINKVISEAK</sequence>
<comment type="caution">
    <text evidence="3">The sequence shown here is derived from an EMBL/GenBank/DDBJ whole genome shotgun (WGS) entry which is preliminary data.</text>
</comment>
<protein>
    <submittedName>
        <fullName evidence="3">ABC transporter substrate-binding protein</fullName>
    </submittedName>
</protein>
<feature type="signal peptide" evidence="2">
    <location>
        <begin position="1"/>
        <end position="23"/>
    </location>
</feature>
<keyword evidence="2" id="KW-0732">Signal</keyword>
<dbReference type="PANTHER" id="PTHR43649">
    <property type="entry name" value="ARABINOSE-BINDING PROTEIN-RELATED"/>
    <property type="match status" value="1"/>
</dbReference>
<dbReference type="RefSeq" id="WP_076173811.1">
    <property type="nucleotide sequence ID" value="NZ_MRTP01000010.1"/>
</dbReference>
<feature type="compositionally biased region" description="Low complexity" evidence="1">
    <location>
        <begin position="31"/>
        <end position="50"/>
    </location>
</feature>
<feature type="chain" id="PRO_5039407490" evidence="2">
    <location>
        <begin position="24"/>
        <end position="450"/>
    </location>
</feature>
<evidence type="ECO:0000256" key="1">
    <source>
        <dbReference type="SAM" id="MobiDB-lite"/>
    </source>
</evidence>
<dbReference type="AlphaFoldDB" id="A0A1R1EFA9"/>
<dbReference type="Proteomes" id="UP000187172">
    <property type="component" value="Unassembled WGS sequence"/>
</dbReference>
<dbReference type="InterPro" id="IPR006059">
    <property type="entry name" value="SBP"/>
</dbReference>
<accession>A0A1R1EFA9</accession>
<evidence type="ECO:0000256" key="2">
    <source>
        <dbReference type="SAM" id="SignalP"/>
    </source>
</evidence>
<name>A0A1R1EFA9_9BACL</name>
<dbReference type="STRING" id="297318.BK138_26300"/>
<dbReference type="PROSITE" id="PS51257">
    <property type="entry name" value="PROKAR_LIPOPROTEIN"/>
    <property type="match status" value="1"/>
</dbReference>
<keyword evidence="4" id="KW-1185">Reference proteome</keyword>
<dbReference type="PANTHER" id="PTHR43649:SF12">
    <property type="entry name" value="DIACETYLCHITOBIOSE BINDING PROTEIN DASA"/>
    <property type="match status" value="1"/>
</dbReference>
<dbReference type="InterPro" id="IPR050490">
    <property type="entry name" value="Bact_solute-bd_prot1"/>
</dbReference>
<gene>
    <name evidence="3" type="ORF">BK138_26300</name>
</gene>
<proteinExistence type="predicted"/>
<evidence type="ECO:0000313" key="4">
    <source>
        <dbReference type="Proteomes" id="UP000187172"/>
    </source>
</evidence>
<dbReference type="Pfam" id="PF01547">
    <property type="entry name" value="SBP_bac_1"/>
    <property type="match status" value="1"/>
</dbReference>
<dbReference type="SUPFAM" id="SSF53850">
    <property type="entry name" value="Periplasmic binding protein-like II"/>
    <property type="match status" value="1"/>
</dbReference>
<feature type="region of interest" description="Disordered" evidence="1">
    <location>
        <begin position="31"/>
        <end position="52"/>
    </location>
</feature>
<reference evidence="3 4" key="1">
    <citation type="submission" date="2016-11" db="EMBL/GenBank/DDBJ databases">
        <title>Paenibacillus species isolates.</title>
        <authorList>
            <person name="Beno S.M."/>
        </authorList>
    </citation>
    <scope>NUCLEOTIDE SEQUENCE [LARGE SCALE GENOMIC DNA]</scope>
    <source>
        <strain evidence="3 4">FSL R5-0378</strain>
    </source>
</reference>
<dbReference type="EMBL" id="MRTP01000010">
    <property type="protein sequence ID" value="OMF50524.1"/>
    <property type="molecule type" value="Genomic_DNA"/>
</dbReference>